<dbReference type="AlphaFoldDB" id="A0AAD0RP90"/>
<accession>A0AAD0RP90</accession>
<organism evidence="2 3">
    <name type="scientific">Chromobacterium rhizoryzae</name>
    <dbReference type="NCBI Taxonomy" id="1778675"/>
    <lineage>
        <taxon>Bacteria</taxon>
        <taxon>Pseudomonadati</taxon>
        <taxon>Pseudomonadota</taxon>
        <taxon>Betaproteobacteria</taxon>
        <taxon>Neisseriales</taxon>
        <taxon>Chromobacteriaceae</taxon>
        <taxon>Chromobacterium</taxon>
    </lineage>
</organism>
<evidence type="ECO:0000313" key="3">
    <source>
        <dbReference type="Proteomes" id="UP000259465"/>
    </source>
</evidence>
<keyword evidence="1" id="KW-0732">Signal</keyword>
<dbReference type="Proteomes" id="UP000259465">
    <property type="component" value="Chromosome"/>
</dbReference>
<feature type="chain" id="PRO_5042250293" evidence="1">
    <location>
        <begin position="22"/>
        <end position="243"/>
    </location>
</feature>
<dbReference type="Pfam" id="PF06551">
    <property type="entry name" value="DUF1120"/>
    <property type="match status" value="1"/>
</dbReference>
<proteinExistence type="predicted"/>
<gene>
    <name evidence="2" type="ORF">D1345_07870</name>
</gene>
<dbReference type="InterPro" id="IPR010546">
    <property type="entry name" value="DUF1120"/>
</dbReference>
<feature type="signal peptide" evidence="1">
    <location>
        <begin position="1"/>
        <end position="21"/>
    </location>
</feature>
<dbReference type="EMBL" id="CP031968">
    <property type="protein sequence ID" value="AXT46100.1"/>
    <property type="molecule type" value="Genomic_DNA"/>
</dbReference>
<name>A0AAD0RP90_9NEIS</name>
<sequence>MKKRSLILLLGSAFIGVPSLAAANSVDLLIAGRLIPMACTPTLSGGAVIDYGDIPVASLHPKEAYTLEDRNVNLTIACQEDTALGIRITDARADTKPLLNREIPRPSQHSDSNLAVARTDRQTMGLGLDAASGKLGVWWMHVDRENLKASNSESEIVSEAKLLYSTNNGKSWSRTTTSPLDPHYGGADSTTFAIKSIAATSPAVAVLHEFPSVVGGAINARGSLTVKDDTRLNGKGVFTIYYQ</sequence>
<keyword evidence="3" id="KW-1185">Reference proteome</keyword>
<dbReference type="KEGG" id="crz:D1345_07870"/>
<protein>
    <submittedName>
        <fullName evidence="2">DUF1120 domain-containing protein</fullName>
    </submittedName>
</protein>
<reference evidence="2 3" key="1">
    <citation type="submission" date="2018-08" db="EMBL/GenBank/DDBJ databases">
        <title>Complete genome sequence of JP2-74.</title>
        <authorList>
            <person name="Wu L."/>
        </authorList>
    </citation>
    <scope>NUCLEOTIDE SEQUENCE [LARGE SCALE GENOMIC DNA]</scope>
    <source>
        <strain evidence="2 3">JP2-74</strain>
    </source>
</reference>
<evidence type="ECO:0000256" key="1">
    <source>
        <dbReference type="SAM" id="SignalP"/>
    </source>
</evidence>
<dbReference type="RefSeq" id="WP_118267094.1">
    <property type="nucleotide sequence ID" value="NZ_CP031968.1"/>
</dbReference>
<evidence type="ECO:0000313" key="2">
    <source>
        <dbReference type="EMBL" id="AXT46100.1"/>
    </source>
</evidence>